<feature type="domain" description="Reverse transcriptase Ty1/copia-type" evidence="1">
    <location>
        <begin position="35"/>
        <end position="126"/>
    </location>
</feature>
<dbReference type="InterPro" id="IPR043502">
    <property type="entry name" value="DNA/RNA_pol_sf"/>
</dbReference>
<organism evidence="2 3">
    <name type="scientific">Mikania micrantha</name>
    <name type="common">bitter vine</name>
    <dbReference type="NCBI Taxonomy" id="192012"/>
    <lineage>
        <taxon>Eukaryota</taxon>
        <taxon>Viridiplantae</taxon>
        <taxon>Streptophyta</taxon>
        <taxon>Embryophyta</taxon>
        <taxon>Tracheophyta</taxon>
        <taxon>Spermatophyta</taxon>
        <taxon>Magnoliopsida</taxon>
        <taxon>eudicotyledons</taxon>
        <taxon>Gunneridae</taxon>
        <taxon>Pentapetalae</taxon>
        <taxon>asterids</taxon>
        <taxon>campanulids</taxon>
        <taxon>Asterales</taxon>
        <taxon>Asteraceae</taxon>
        <taxon>Asteroideae</taxon>
        <taxon>Heliantheae alliance</taxon>
        <taxon>Eupatorieae</taxon>
        <taxon>Mikania</taxon>
    </lineage>
</organism>
<dbReference type="Proteomes" id="UP000326396">
    <property type="component" value="Linkage Group LG10"/>
</dbReference>
<reference evidence="2 3" key="1">
    <citation type="submission" date="2019-05" db="EMBL/GenBank/DDBJ databases">
        <title>Mikania micrantha, genome provides insights into the molecular mechanism of rapid growth.</title>
        <authorList>
            <person name="Liu B."/>
        </authorList>
    </citation>
    <scope>NUCLEOTIDE SEQUENCE [LARGE SCALE GENOMIC DNA]</scope>
    <source>
        <strain evidence="2">NLD-2019</strain>
        <tissue evidence="2">Leaf</tissue>
    </source>
</reference>
<comment type="caution">
    <text evidence="2">The sequence shown here is derived from an EMBL/GenBank/DDBJ whole genome shotgun (WGS) entry which is preliminary data.</text>
</comment>
<dbReference type="OrthoDB" id="1645289at2759"/>
<protein>
    <recommendedName>
        <fullName evidence="1">Reverse transcriptase Ty1/copia-type domain-containing protein</fullName>
    </recommendedName>
</protein>
<dbReference type="SUPFAM" id="SSF56672">
    <property type="entry name" value="DNA/RNA polymerases"/>
    <property type="match status" value="1"/>
</dbReference>
<evidence type="ECO:0000259" key="1">
    <source>
        <dbReference type="Pfam" id="PF07727"/>
    </source>
</evidence>
<evidence type="ECO:0000313" key="3">
    <source>
        <dbReference type="Proteomes" id="UP000326396"/>
    </source>
</evidence>
<dbReference type="CDD" id="cd09272">
    <property type="entry name" value="RNase_HI_RT_Ty1"/>
    <property type="match status" value="1"/>
</dbReference>
<keyword evidence="3" id="KW-1185">Reference proteome</keyword>
<dbReference type="AlphaFoldDB" id="A0A5N6PTE4"/>
<dbReference type="PANTHER" id="PTHR11439:SF521">
    <property type="entry name" value="RNA-DIRECTED DNA POLYMERASE"/>
    <property type="match status" value="1"/>
</dbReference>
<evidence type="ECO:0000313" key="2">
    <source>
        <dbReference type="EMBL" id="KAD7116815.1"/>
    </source>
</evidence>
<sequence length="300" mass="34059">MNVKTTFLIGELDEEVYMKQPEGFVLPGQENKINVYIRFDSSGKGVIICLYVDDMLIFGTDKDQIDKTKKLLSSSFDMKDMREADAILRIRIKRSKNGITMTQSHYIEKMLKKFNHFNCSHISTPIDPNIRPMPNQGNSISQLEYSKAIGCLMYDMISTRPDIAYSMGKLRSPSILEGYSDASWITNMENHFSTTLAAAGKEAEWLRNLIFEIPLWSKPISPIFIRCDSAATLAKAYSHMYNGKSRYLGVRHSMIRKFILNGVIYVEFVRSKLNLADHLTKGLGRDLVNKSAIGMGLKSI</sequence>
<dbReference type="EMBL" id="SZYD01000002">
    <property type="protein sequence ID" value="KAD7116815.1"/>
    <property type="molecule type" value="Genomic_DNA"/>
</dbReference>
<dbReference type="Pfam" id="PF07727">
    <property type="entry name" value="RVT_2"/>
    <property type="match status" value="1"/>
</dbReference>
<proteinExistence type="predicted"/>
<accession>A0A5N6PTE4</accession>
<dbReference type="PANTHER" id="PTHR11439">
    <property type="entry name" value="GAG-POL-RELATED RETROTRANSPOSON"/>
    <property type="match status" value="1"/>
</dbReference>
<name>A0A5N6PTE4_9ASTR</name>
<gene>
    <name evidence="2" type="ORF">E3N88_04083</name>
</gene>
<dbReference type="InterPro" id="IPR013103">
    <property type="entry name" value="RVT_2"/>
</dbReference>